<proteinExistence type="predicted"/>
<evidence type="ECO:0000313" key="2">
    <source>
        <dbReference type="Proteomes" id="UP000570595"/>
    </source>
</evidence>
<dbReference type="AlphaFoldDB" id="A0A7J6KLN7"/>
<reference evidence="1 2" key="1">
    <citation type="submission" date="2020-04" db="EMBL/GenBank/DDBJ databases">
        <title>Perkinsus olseni comparative genomics.</title>
        <authorList>
            <person name="Bogema D.R."/>
        </authorList>
    </citation>
    <scope>NUCLEOTIDE SEQUENCE [LARGE SCALE GENOMIC DNA]</scope>
    <source>
        <strain evidence="1">ATCC PRA-179</strain>
    </source>
</reference>
<comment type="caution">
    <text evidence="1">The sequence shown here is derived from an EMBL/GenBank/DDBJ whole genome shotgun (WGS) entry which is preliminary data.</text>
</comment>
<dbReference type="EMBL" id="JABAHT010002398">
    <property type="protein sequence ID" value="KAF4647426.1"/>
    <property type="molecule type" value="Genomic_DNA"/>
</dbReference>
<protein>
    <submittedName>
        <fullName evidence="1">Uncharacterized protein</fullName>
    </submittedName>
</protein>
<organism evidence="1 2">
    <name type="scientific">Perkinsus olseni</name>
    <name type="common">Perkinsus atlanticus</name>
    <dbReference type="NCBI Taxonomy" id="32597"/>
    <lineage>
        <taxon>Eukaryota</taxon>
        <taxon>Sar</taxon>
        <taxon>Alveolata</taxon>
        <taxon>Perkinsozoa</taxon>
        <taxon>Perkinsea</taxon>
        <taxon>Perkinsida</taxon>
        <taxon>Perkinsidae</taxon>
        <taxon>Perkinsus</taxon>
    </lineage>
</organism>
<accession>A0A7J6KLN7</accession>
<gene>
    <name evidence="1" type="ORF">FOZ61_004171</name>
</gene>
<dbReference type="OrthoDB" id="10440532at2759"/>
<sequence>MPAPKTTYCPPFRSLWFGDDEIDDGALWPRGKSLKYKLEEILGVDHKSYGSNRKNETPHFRTFICASHCGCQFKVKAVRISDADARPGADLQLSLAQHSGVDVPLASGKYLKLPHQLDRECERIVRDKKPIRAYGEIKSKHPRQLERIAAVL</sequence>
<evidence type="ECO:0000313" key="1">
    <source>
        <dbReference type="EMBL" id="KAF4647426.1"/>
    </source>
</evidence>
<name>A0A7J6KLN7_PEROL</name>
<feature type="non-terminal residue" evidence="1">
    <location>
        <position position="1"/>
    </location>
</feature>
<dbReference type="Proteomes" id="UP000570595">
    <property type="component" value="Unassembled WGS sequence"/>
</dbReference>